<evidence type="ECO:0000313" key="1">
    <source>
        <dbReference type="EMBL" id="HEX61913.1"/>
    </source>
</evidence>
<comment type="caution">
    <text evidence="1">The sequence shown here is derived from an EMBL/GenBank/DDBJ whole genome shotgun (WGS) entry which is preliminary data.</text>
</comment>
<proteinExistence type="predicted"/>
<dbReference type="EMBL" id="DSPJ01000057">
    <property type="protein sequence ID" value="HEX61913.1"/>
    <property type="molecule type" value="Genomic_DNA"/>
</dbReference>
<reference evidence="1" key="1">
    <citation type="journal article" date="2020" name="mSystems">
        <title>Genome- and Community-Level Interaction Insights into Carbon Utilization and Element Cycling Functions of Hydrothermarchaeota in Hydrothermal Sediment.</title>
        <authorList>
            <person name="Zhou Z."/>
            <person name="Liu Y."/>
            <person name="Xu W."/>
            <person name="Pan J."/>
            <person name="Luo Z.H."/>
            <person name="Li M."/>
        </authorList>
    </citation>
    <scope>NUCLEOTIDE SEQUENCE [LARGE SCALE GENOMIC DNA]</scope>
    <source>
        <strain evidence="1">SpSt-361</strain>
    </source>
</reference>
<protein>
    <recommendedName>
        <fullName evidence="2">ASCH domain-containing protein</fullName>
    </recommendedName>
</protein>
<evidence type="ECO:0008006" key="2">
    <source>
        <dbReference type="Google" id="ProtNLM"/>
    </source>
</evidence>
<organism evidence="1">
    <name type="scientific">candidate division WWE3 bacterium</name>
    <dbReference type="NCBI Taxonomy" id="2053526"/>
    <lineage>
        <taxon>Bacteria</taxon>
        <taxon>Katanobacteria</taxon>
    </lineage>
</organism>
<sequence length="116" mass="13176">MPRDHFSKVHLGDGSILSSKKRLEPGTEVTVASVGESELKLYDSAVLVGSDGDGFRSVVRGWNFCSLADIPEEDVKELGFADLYHLAESLRHRFPELTWHDKVTVLRFFVYEGYWE</sequence>
<name>A0A832DUS4_UNCKA</name>
<gene>
    <name evidence="1" type="ORF">ENR01_02015</name>
</gene>
<dbReference type="AlphaFoldDB" id="A0A832DUS4"/>
<accession>A0A832DUS4</accession>